<keyword evidence="3" id="KW-1185">Reference proteome</keyword>
<evidence type="ECO:0000256" key="1">
    <source>
        <dbReference type="SAM" id="MobiDB-lite"/>
    </source>
</evidence>
<name>A0ABS1Q0N4_9ACTN</name>
<proteinExistence type="predicted"/>
<evidence type="ECO:0000313" key="3">
    <source>
        <dbReference type="Proteomes" id="UP000621510"/>
    </source>
</evidence>
<evidence type="ECO:0000313" key="2">
    <source>
        <dbReference type="EMBL" id="MBL1118250.1"/>
    </source>
</evidence>
<comment type="caution">
    <text evidence="2">The sequence shown here is derived from an EMBL/GenBank/DDBJ whole genome shotgun (WGS) entry which is preliminary data.</text>
</comment>
<gene>
    <name evidence="2" type="ORF">JK364_38635</name>
</gene>
<feature type="region of interest" description="Disordered" evidence="1">
    <location>
        <begin position="438"/>
        <end position="457"/>
    </location>
</feature>
<dbReference type="Proteomes" id="UP000621510">
    <property type="component" value="Unassembled WGS sequence"/>
</dbReference>
<sequence length="457" mass="51556">MVAIIRCTEAEKAHLEWQEDLFPASGRREWTWTTTRLREFWTKGSHITLVATPDRYGVMQVTRLGHTKRLRQVADLQQKLEISHVTLLPEPVTLNELIALLTARHRVHLVEEGQQTEATGKALLAALVELQPDVDRVIGQLRAAFDGYTVRSKAGQALATQRDAVLGIGRMAGMSIPQLARWDPPAEELYDDRPPPAYLDLLSRTATTSAGAGRAASQHDIAIEDHHIGRDAEIFLGWIGELTGHVAWRHFRQDEQSLLIANVNRTAAERNSGADLLYYHQSRGSLILVQYKKLDRVGGYYYPDSDGKLADELRRMQDVDAYAARLRRPTDDHRLSPDPSWIKLCPPEGLIPQANVMVQGMYFSRQHFQRLRDDPRLRDGRGGALRFGYSNVPSYLDNTMFTRLVETGMIGTAGASTEMVRQQVMRSVREGRLLTAGVLTGKEQPQSARNSARRRRR</sequence>
<protein>
    <submittedName>
        <fullName evidence="2">Uncharacterized protein</fullName>
    </submittedName>
</protein>
<accession>A0ABS1Q0N4</accession>
<dbReference type="RefSeq" id="WP_201856087.1">
    <property type="nucleotide sequence ID" value="NZ_JAERRG010000022.1"/>
</dbReference>
<organism evidence="2 3">
    <name type="scientific">Streptomyces endocoffeicus</name>
    <dbReference type="NCBI Taxonomy" id="2898945"/>
    <lineage>
        <taxon>Bacteria</taxon>
        <taxon>Bacillati</taxon>
        <taxon>Actinomycetota</taxon>
        <taxon>Actinomycetes</taxon>
        <taxon>Kitasatosporales</taxon>
        <taxon>Streptomycetaceae</taxon>
        <taxon>Streptomyces</taxon>
    </lineage>
</organism>
<reference evidence="2 3" key="1">
    <citation type="submission" date="2021-01" db="EMBL/GenBank/DDBJ databases">
        <title>WGS of actinomycetes isolated from Thailand.</title>
        <authorList>
            <person name="Thawai C."/>
        </authorList>
    </citation>
    <scope>NUCLEOTIDE SEQUENCE [LARGE SCALE GENOMIC DNA]</scope>
    <source>
        <strain evidence="2 3">CA3R110</strain>
    </source>
</reference>
<dbReference type="EMBL" id="JAERRG010000022">
    <property type="protein sequence ID" value="MBL1118250.1"/>
    <property type="molecule type" value="Genomic_DNA"/>
</dbReference>